<evidence type="ECO:0000313" key="8">
    <source>
        <dbReference type="EMBL" id="KAB2815518.1"/>
    </source>
</evidence>
<comment type="similarity">
    <text evidence="1">Belongs to the 'phage' integrase family.</text>
</comment>
<gene>
    <name evidence="8" type="ORF">F8C82_07370</name>
</gene>
<evidence type="ECO:0000259" key="7">
    <source>
        <dbReference type="PROSITE" id="PS51900"/>
    </source>
</evidence>
<dbReference type="InterPro" id="IPR002104">
    <property type="entry name" value="Integrase_catalytic"/>
</dbReference>
<reference evidence="8 9" key="1">
    <citation type="submission" date="2019-10" db="EMBL/GenBank/DDBJ databases">
        <title>Genome sequence of Phaeocystidibacter marisrubri JCM30614 (type strain).</title>
        <authorList>
            <person name="Bowman J.P."/>
        </authorList>
    </citation>
    <scope>NUCLEOTIDE SEQUENCE [LARGE SCALE GENOMIC DNA]</scope>
    <source>
        <strain evidence="8 9">JCM 30614</strain>
    </source>
</reference>
<evidence type="ECO:0000256" key="1">
    <source>
        <dbReference type="ARBA" id="ARBA00008857"/>
    </source>
</evidence>
<dbReference type="Pfam" id="PF17293">
    <property type="entry name" value="Arm-DNA-bind_5"/>
    <property type="match status" value="1"/>
</dbReference>
<dbReference type="InterPro" id="IPR035386">
    <property type="entry name" value="Arm-DNA-bind_5"/>
</dbReference>
<dbReference type="Pfam" id="PF00589">
    <property type="entry name" value="Phage_integrase"/>
    <property type="match status" value="1"/>
</dbReference>
<proteinExistence type="inferred from homology"/>
<evidence type="ECO:0000313" key="9">
    <source>
        <dbReference type="Proteomes" id="UP000484164"/>
    </source>
</evidence>
<dbReference type="EMBL" id="WBVQ01000002">
    <property type="protein sequence ID" value="KAB2815518.1"/>
    <property type="molecule type" value="Genomic_DNA"/>
</dbReference>
<dbReference type="Gene3D" id="1.10.443.10">
    <property type="entry name" value="Intergrase catalytic core"/>
    <property type="match status" value="1"/>
</dbReference>
<dbReference type="InterPro" id="IPR025269">
    <property type="entry name" value="SAM-like_dom"/>
</dbReference>
<name>A0A6L3ZD94_9FLAO</name>
<dbReference type="Pfam" id="PF13102">
    <property type="entry name" value="Phage_int_SAM_5"/>
    <property type="match status" value="1"/>
</dbReference>
<dbReference type="InterPro" id="IPR044068">
    <property type="entry name" value="CB"/>
</dbReference>
<accession>A0A6L3ZD94</accession>
<keyword evidence="3 5" id="KW-0238">DNA-binding</keyword>
<dbReference type="PANTHER" id="PTHR30349">
    <property type="entry name" value="PHAGE INTEGRASE-RELATED"/>
    <property type="match status" value="1"/>
</dbReference>
<dbReference type="RefSeq" id="WP_151692948.1">
    <property type="nucleotide sequence ID" value="NZ_BMGX01000001.1"/>
</dbReference>
<evidence type="ECO:0000259" key="6">
    <source>
        <dbReference type="PROSITE" id="PS51898"/>
    </source>
</evidence>
<dbReference type="Gene3D" id="1.10.150.130">
    <property type="match status" value="1"/>
</dbReference>
<feature type="domain" description="Tyr recombinase" evidence="6">
    <location>
        <begin position="207"/>
        <end position="394"/>
    </location>
</feature>
<dbReference type="PROSITE" id="PS51898">
    <property type="entry name" value="TYR_RECOMBINASE"/>
    <property type="match status" value="1"/>
</dbReference>
<feature type="domain" description="Core-binding (CB)" evidence="7">
    <location>
        <begin position="101"/>
        <end position="184"/>
    </location>
</feature>
<dbReference type="AlphaFoldDB" id="A0A6L3ZD94"/>
<evidence type="ECO:0000256" key="5">
    <source>
        <dbReference type="PROSITE-ProRule" id="PRU01248"/>
    </source>
</evidence>
<dbReference type="InterPro" id="IPR013762">
    <property type="entry name" value="Integrase-like_cat_sf"/>
</dbReference>
<evidence type="ECO:0000256" key="2">
    <source>
        <dbReference type="ARBA" id="ARBA00022908"/>
    </source>
</evidence>
<dbReference type="OrthoDB" id="1094492at2"/>
<organism evidence="8 9">
    <name type="scientific">Phaeocystidibacter marisrubri</name>
    <dbReference type="NCBI Taxonomy" id="1577780"/>
    <lineage>
        <taxon>Bacteria</taxon>
        <taxon>Pseudomonadati</taxon>
        <taxon>Bacteroidota</taxon>
        <taxon>Flavobacteriia</taxon>
        <taxon>Flavobacteriales</taxon>
        <taxon>Phaeocystidibacteraceae</taxon>
        <taxon>Phaeocystidibacter</taxon>
    </lineage>
</organism>
<dbReference type="InterPro" id="IPR010998">
    <property type="entry name" value="Integrase_recombinase_N"/>
</dbReference>
<dbReference type="PANTHER" id="PTHR30349:SF64">
    <property type="entry name" value="PROPHAGE INTEGRASE INTD-RELATED"/>
    <property type="match status" value="1"/>
</dbReference>
<keyword evidence="9" id="KW-1185">Reference proteome</keyword>
<protein>
    <submittedName>
        <fullName evidence="8">Tyrosine-type recombinase/integrase</fullName>
    </submittedName>
</protein>
<comment type="caution">
    <text evidence="8">The sequence shown here is derived from an EMBL/GenBank/DDBJ whole genome shotgun (WGS) entry which is preliminary data.</text>
</comment>
<dbReference type="InterPro" id="IPR011010">
    <property type="entry name" value="DNA_brk_join_enz"/>
</dbReference>
<dbReference type="PROSITE" id="PS51900">
    <property type="entry name" value="CB"/>
    <property type="match status" value="1"/>
</dbReference>
<keyword evidence="4" id="KW-0233">DNA recombination</keyword>
<evidence type="ECO:0000256" key="4">
    <source>
        <dbReference type="ARBA" id="ARBA00023172"/>
    </source>
</evidence>
<dbReference type="SUPFAM" id="SSF56349">
    <property type="entry name" value="DNA breaking-rejoining enzymes"/>
    <property type="match status" value="1"/>
</dbReference>
<dbReference type="GO" id="GO:0003677">
    <property type="term" value="F:DNA binding"/>
    <property type="evidence" value="ECO:0007669"/>
    <property type="project" value="UniProtKB-UniRule"/>
</dbReference>
<keyword evidence="2" id="KW-0229">DNA integration</keyword>
<dbReference type="GO" id="GO:0006310">
    <property type="term" value="P:DNA recombination"/>
    <property type="evidence" value="ECO:0007669"/>
    <property type="project" value="UniProtKB-KW"/>
</dbReference>
<evidence type="ECO:0000256" key="3">
    <source>
        <dbReference type="ARBA" id="ARBA00023125"/>
    </source>
</evidence>
<sequence length="394" mass="44820">MHELSTKILLYTHSKETKKGFPIKMRLTKNRQTKFVHLNVYSSKAFWNPKVNLVKSQHPDFVAVNKRIKEAEIKAMECLERNFGLDDSIKYISGKSVSSLSSFSEFARNYIEGLEKAGRTKTAITYNTGLDQFERISGNTKLQFSDLTYTRLLDFRNEKMGEGVSNSTIHNYLRVLRTLVNAAINAGYMDQSDYPFKKGLFPKVAPTRKQAITKEDVQRLKSLELKEGSLMEIARDIFLLQYYLAGIDYVDLIQLPANIVKKPSIRFLRQKLSGGGFEVEVPIIEPARALIKKYAARADKQLLFAWHHQPSENKLYASQRNRIQKKMAILLPGIKIGTKTARHTFASHGRQAGVDPDLLAQLMGHEVPGYQIANVYKERYGISSLKLAISQVVE</sequence>
<dbReference type="GO" id="GO:0015074">
    <property type="term" value="P:DNA integration"/>
    <property type="evidence" value="ECO:0007669"/>
    <property type="project" value="UniProtKB-KW"/>
</dbReference>
<dbReference type="Proteomes" id="UP000484164">
    <property type="component" value="Unassembled WGS sequence"/>
</dbReference>
<dbReference type="InterPro" id="IPR050090">
    <property type="entry name" value="Tyrosine_recombinase_XerCD"/>
</dbReference>